<sequence length="61" mass="6781">MRFFLSFSLCLYKSAREGDIAQLARAAALQAVGQGFKSPYLHKSMNNAFSGLYLYLSEQGL</sequence>
<dbReference type="AlphaFoldDB" id="A0A0B7GZ61"/>
<reference evidence="2" key="1">
    <citation type="submission" date="2015-01" db="EMBL/GenBank/DDBJ databases">
        <authorList>
            <person name="Manzoor Shahid"/>
            <person name="Zubair Saima"/>
        </authorList>
    </citation>
    <scope>NUCLEOTIDE SEQUENCE [LARGE SCALE GENOMIC DNA]</scope>
    <source>
        <strain evidence="2">V1</strain>
    </source>
</reference>
<protein>
    <submittedName>
        <fullName evidence="1">Uncharacterized protein</fullName>
    </submittedName>
</protein>
<dbReference type="Proteomes" id="UP000042527">
    <property type="component" value="Unassembled WGS sequence"/>
</dbReference>
<dbReference type="AntiFam" id="ANF00013">
    <property type="entry name" value="tRNA translation"/>
</dbReference>
<accession>A0A0B7GZ61</accession>
<dbReference type="EMBL" id="CDNC01000046">
    <property type="protein sequence ID" value="CEM62922.1"/>
    <property type="molecule type" value="Genomic_DNA"/>
</dbReference>
<evidence type="ECO:0000313" key="1">
    <source>
        <dbReference type="EMBL" id="CEM62922.1"/>
    </source>
</evidence>
<gene>
    <name evidence="1" type="ORF">TPHV1_500031</name>
</gene>
<evidence type="ECO:0000313" key="2">
    <source>
        <dbReference type="Proteomes" id="UP000042527"/>
    </source>
</evidence>
<proteinExistence type="predicted"/>
<name>A0A0B7GZ61_TREPH</name>
<keyword evidence="2" id="KW-1185">Reference proteome</keyword>
<organism evidence="1 2">
    <name type="scientific">Treponema phagedenis</name>
    <dbReference type="NCBI Taxonomy" id="162"/>
    <lineage>
        <taxon>Bacteria</taxon>
        <taxon>Pseudomonadati</taxon>
        <taxon>Spirochaetota</taxon>
        <taxon>Spirochaetia</taxon>
        <taxon>Spirochaetales</taxon>
        <taxon>Treponemataceae</taxon>
        <taxon>Treponema</taxon>
    </lineage>
</organism>